<dbReference type="Proteomes" id="UP000184221">
    <property type="component" value="Unassembled WGS sequence"/>
</dbReference>
<evidence type="ECO:0000313" key="1">
    <source>
        <dbReference type="EMBL" id="SHG74169.1"/>
    </source>
</evidence>
<dbReference type="RefSeq" id="WP_072775887.1">
    <property type="nucleotide sequence ID" value="NZ_FQXC01000001.1"/>
</dbReference>
<sequence length="159" mass="18038">MAQPLDFIKTARRLVGKADSKRRRQSDLRRAISTAYYAMFHALCKNCADCLIGGTKSHRSQKAWRQAYRAVEHGFSKSQCKNSNIVSQFPKEIEDFATLYVALQEKRHSADYDPFVSFALSDVVEAIDSAEEAISELRSVPKKDLRAFAAWTAMKARKD</sequence>
<dbReference type="OrthoDB" id="7845978at2"/>
<gene>
    <name evidence="1" type="ORF">SAMN05443551_0446</name>
</gene>
<dbReference type="Gene3D" id="1.20.120.330">
    <property type="entry name" value="Nucleotidyltransferases domain 2"/>
    <property type="match status" value="1"/>
</dbReference>
<accession>A0A1M5MB86</accession>
<evidence type="ECO:0008006" key="3">
    <source>
        <dbReference type="Google" id="ProtNLM"/>
    </source>
</evidence>
<dbReference type="EMBL" id="FQXC01000001">
    <property type="protein sequence ID" value="SHG74169.1"/>
    <property type="molecule type" value="Genomic_DNA"/>
</dbReference>
<dbReference type="AlphaFoldDB" id="A0A1M5MB86"/>
<name>A0A1M5MB86_9RHOB</name>
<protein>
    <recommendedName>
        <fullName evidence="3">HEPN domain-containing protein</fullName>
    </recommendedName>
</protein>
<keyword evidence="2" id="KW-1185">Reference proteome</keyword>
<evidence type="ECO:0000313" key="2">
    <source>
        <dbReference type="Proteomes" id="UP000184221"/>
    </source>
</evidence>
<dbReference type="STRING" id="996342.SAMN05443551_0446"/>
<proteinExistence type="predicted"/>
<organism evidence="1 2">
    <name type="scientific">Marivita hallyeonensis</name>
    <dbReference type="NCBI Taxonomy" id="996342"/>
    <lineage>
        <taxon>Bacteria</taxon>
        <taxon>Pseudomonadati</taxon>
        <taxon>Pseudomonadota</taxon>
        <taxon>Alphaproteobacteria</taxon>
        <taxon>Rhodobacterales</taxon>
        <taxon>Roseobacteraceae</taxon>
        <taxon>Marivita</taxon>
    </lineage>
</organism>
<reference evidence="1 2" key="1">
    <citation type="submission" date="2016-11" db="EMBL/GenBank/DDBJ databases">
        <authorList>
            <person name="Jaros S."/>
            <person name="Januszkiewicz K."/>
            <person name="Wedrychowicz H."/>
        </authorList>
    </citation>
    <scope>NUCLEOTIDE SEQUENCE [LARGE SCALE GENOMIC DNA]</scope>
    <source>
        <strain evidence="1 2">DSM 29431</strain>
    </source>
</reference>